<protein>
    <recommendedName>
        <fullName evidence="4">ATP-binding protein</fullName>
    </recommendedName>
</protein>
<dbReference type="AlphaFoldDB" id="A0A975YK84"/>
<sequence length="694" mass="74393">MAEDRARAEMRRLHGLTDPAESIEAFPELDAEPDEPAPTIDEIVAAAADDPGAAFTPAAIEVLAALRRDDRAAFETARARLKQAGVRVTALDHAIAAAAGDEGSQRATQADILVRLGSEADLFHDSNHVCYADMEIADHRETWPLRSKGFRRWLTRRYFEETDGAPNSEAVQSALGVLEAKAHFAGEARAVHLRVAGDDRRIWIDLGSPDWRVVEVTPAGWHIIPYSECPVRFRRAAGMLALPDPQRGGSIDELRRFLNVASDEDFVLVVSCLLAAFRPRGPYPVLALAGEHGSAKSSAARALRSLVDPNATPLRAPPREDRDLFIAATNAHVVAFDNVSGLQSWLSDTLCRLATGGGFATRQLYSDADEALFDACRPIILTGIEDYIGRADLADRSVFITLEPIQEAARRPEAELDAALNAARPRILGALLDAVAHGLAHLPDVGLSRLPRMADFAIWATACETALWPAGTFMAAYDRNRAAATETTIEGDAVAAAVRSLVDERGNWKGTAAELLEALAPIAGERVVAAKTWPATPRAMAGRLRRAAPLLRSAGIDVGFERAANLSRARTISLQRLEKAGALPSKPSNRPARLKNIRDINSIPAGRSMDGVAANATPTVQSPAPTVQRDRRLDGSSPDDQATVHSTVHQTNHTNPLNGNGFGAGLGRLDGLDGSAPTLSSARAEGAPAWRAKL</sequence>
<reference evidence="2" key="1">
    <citation type="submission" date="2021-06" db="EMBL/GenBank/DDBJ databases">
        <title>Elioraea tepida, sp. nov., a moderately thermophilic aerobic anoxygenic phototrophic bacterium isolated from an alkaline siliceous hot spring mat community in Yellowstone National Park, WY, USA.</title>
        <authorList>
            <person name="Saini M.K."/>
            <person name="Yoshida S."/>
            <person name="Sebastian A."/>
            <person name="Hirose S."/>
            <person name="Hara E."/>
            <person name="Tamaki H."/>
            <person name="Soulier N.T."/>
            <person name="Albert I."/>
            <person name="Hanada S."/>
            <person name="Bryant D.A."/>
            <person name="Tank M."/>
        </authorList>
    </citation>
    <scope>NUCLEOTIDE SEQUENCE</scope>
    <source>
        <strain evidence="2">MS-P2</strain>
    </source>
</reference>
<feature type="region of interest" description="Disordered" evidence="1">
    <location>
        <begin position="1"/>
        <end position="22"/>
    </location>
</feature>
<dbReference type="RefSeq" id="WP_218286535.1">
    <property type="nucleotide sequence ID" value="NZ_CP076448.1"/>
</dbReference>
<gene>
    <name evidence="2" type="ORF">KO353_04425</name>
</gene>
<evidence type="ECO:0008006" key="4">
    <source>
        <dbReference type="Google" id="ProtNLM"/>
    </source>
</evidence>
<dbReference type="Proteomes" id="UP000694001">
    <property type="component" value="Chromosome"/>
</dbReference>
<keyword evidence="3" id="KW-1185">Reference proteome</keyword>
<feature type="compositionally biased region" description="Polar residues" evidence="1">
    <location>
        <begin position="638"/>
        <end position="656"/>
    </location>
</feature>
<evidence type="ECO:0000256" key="1">
    <source>
        <dbReference type="SAM" id="MobiDB-lite"/>
    </source>
</evidence>
<dbReference type="KEGG" id="elio:KO353_04425"/>
<organism evidence="2 3">
    <name type="scientific">Elioraea tepida</name>
    <dbReference type="NCBI Taxonomy" id="2843330"/>
    <lineage>
        <taxon>Bacteria</taxon>
        <taxon>Pseudomonadati</taxon>
        <taxon>Pseudomonadota</taxon>
        <taxon>Alphaproteobacteria</taxon>
        <taxon>Acetobacterales</taxon>
        <taxon>Elioraeaceae</taxon>
        <taxon>Elioraea</taxon>
    </lineage>
</organism>
<feature type="region of interest" description="Disordered" evidence="1">
    <location>
        <begin position="605"/>
        <end position="662"/>
    </location>
</feature>
<feature type="compositionally biased region" description="Polar residues" evidence="1">
    <location>
        <begin position="616"/>
        <end position="625"/>
    </location>
</feature>
<name>A0A975YK84_9PROT</name>
<proteinExistence type="predicted"/>
<accession>A0A975YK84</accession>
<evidence type="ECO:0000313" key="3">
    <source>
        <dbReference type="Proteomes" id="UP000694001"/>
    </source>
</evidence>
<evidence type="ECO:0000313" key="2">
    <source>
        <dbReference type="EMBL" id="QXM25479.1"/>
    </source>
</evidence>
<feature type="compositionally biased region" description="Basic and acidic residues" evidence="1">
    <location>
        <begin position="1"/>
        <end position="12"/>
    </location>
</feature>
<dbReference type="EMBL" id="CP076448">
    <property type="protein sequence ID" value="QXM25479.1"/>
    <property type="molecule type" value="Genomic_DNA"/>
</dbReference>